<dbReference type="KEGG" id="hazt:125177654"/>
<accession>A0A979FGC5</accession>
<reference evidence="2" key="1">
    <citation type="submission" date="2025-08" db="UniProtKB">
        <authorList>
            <consortium name="RefSeq"/>
        </authorList>
    </citation>
    <scope>IDENTIFICATION</scope>
    <source>
        <tissue evidence="2">Whole organism</tissue>
    </source>
</reference>
<dbReference type="GeneID" id="125177654"/>
<dbReference type="Proteomes" id="UP000694843">
    <property type="component" value="Unplaced"/>
</dbReference>
<evidence type="ECO:0000313" key="2">
    <source>
        <dbReference type="RefSeq" id="XP_047735768.1"/>
    </source>
</evidence>
<dbReference type="AlphaFoldDB" id="A0A979FGC5"/>
<sequence>MMFSAGDFLRSTERMLLHHLGMRGDTVGGALKLGADVAQGIGSSPYLIDDAQRKRRAAAGLDKIYAMPFKVLKLTSDGKEVTENVPNQENKLFIYNGYVDTDDPSVVISVVPDNWPPQNPEAKLAARVYLEAAVIFKGSKNEQSNLNLSVLIPRVKGPECDWHRDPRRQKQAQFCRRHEGYGTLCRCKDPLDPQWLRRSSGKIPMSEVIPVAMLTATKCHFFYRQVLYNKRQCVSP</sequence>
<keyword evidence="1" id="KW-1185">Reference proteome</keyword>
<name>A0A979FGC5_HYAAZ</name>
<protein>
    <submittedName>
        <fullName evidence="2">Uncharacterized protein LOC125177654</fullName>
    </submittedName>
</protein>
<gene>
    <name evidence="2" type="primary">LOC125177654</name>
</gene>
<organism evidence="1 2">
    <name type="scientific">Hyalella azteca</name>
    <name type="common">Amphipod</name>
    <dbReference type="NCBI Taxonomy" id="294128"/>
    <lineage>
        <taxon>Eukaryota</taxon>
        <taxon>Metazoa</taxon>
        <taxon>Ecdysozoa</taxon>
        <taxon>Arthropoda</taxon>
        <taxon>Crustacea</taxon>
        <taxon>Multicrustacea</taxon>
        <taxon>Malacostraca</taxon>
        <taxon>Eumalacostraca</taxon>
        <taxon>Peracarida</taxon>
        <taxon>Amphipoda</taxon>
        <taxon>Senticaudata</taxon>
        <taxon>Talitrida</taxon>
        <taxon>Talitroidea</taxon>
        <taxon>Hyalellidae</taxon>
        <taxon>Hyalella</taxon>
    </lineage>
</organism>
<proteinExistence type="predicted"/>
<dbReference type="RefSeq" id="XP_047735768.1">
    <property type="nucleotide sequence ID" value="XM_047879812.1"/>
</dbReference>
<evidence type="ECO:0000313" key="1">
    <source>
        <dbReference type="Proteomes" id="UP000694843"/>
    </source>
</evidence>